<evidence type="ECO:0000259" key="2">
    <source>
        <dbReference type="Pfam" id="PF13476"/>
    </source>
</evidence>
<dbReference type="Pfam" id="PF13476">
    <property type="entry name" value="AAA_23"/>
    <property type="match status" value="1"/>
</dbReference>
<dbReference type="RefSeq" id="WP_258855295.1">
    <property type="nucleotide sequence ID" value="NZ_JANUGV010000001.1"/>
</dbReference>
<dbReference type="EMBL" id="JANUGV010000001">
    <property type="protein sequence ID" value="MCS0607588.1"/>
    <property type="molecule type" value="Genomic_DNA"/>
</dbReference>
<accession>A0ABT2BGE6</accession>
<protein>
    <submittedName>
        <fullName evidence="3">AAA family ATPase</fullName>
    </submittedName>
</protein>
<reference evidence="3 4" key="1">
    <citation type="submission" date="2022-08" db="EMBL/GenBank/DDBJ databases">
        <title>Reclassification of Massilia species as members of the genera Telluria, Duganella, Pseudoduganella, Mokoshia gen. nov. and Zemynaea gen. nov. using orthogonal and non-orthogonal genome-based approaches.</title>
        <authorList>
            <person name="Bowman J.P."/>
        </authorList>
    </citation>
    <scope>NUCLEOTIDE SEQUENCE [LARGE SCALE GENOMIC DNA]</scope>
    <source>
        <strain evidence="3 4">JCM 31607</strain>
    </source>
</reference>
<evidence type="ECO:0000313" key="3">
    <source>
        <dbReference type="EMBL" id="MCS0607588.1"/>
    </source>
</evidence>
<dbReference type="PANTHER" id="PTHR32114">
    <property type="entry name" value="ABC TRANSPORTER ABCH.3"/>
    <property type="match status" value="1"/>
</dbReference>
<feature type="coiled-coil region" evidence="1">
    <location>
        <begin position="235"/>
        <end position="289"/>
    </location>
</feature>
<feature type="coiled-coil region" evidence="1">
    <location>
        <begin position="711"/>
        <end position="780"/>
    </location>
</feature>
<evidence type="ECO:0000256" key="1">
    <source>
        <dbReference type="SAM" id="Coils"/>
    </source>
</evidence>
<keyword evidence="4" id="KW-1185">Reference proteome</keyword>
<organism evidence="3 4">
    <name type="scientific">Massilia solisilvae</name>
    <dbReference type="NCBI Taxonomy" id="1811225"/>
    <lineage>
        <taxon>Bacteria</taxon>
        <taxon>Pseudomonadati</taxon>
        <taxon>Pseudomonadota</taxon>
        <taxon>Betaproteobacteria</taxon>
        <taxon>Burkholderiales</taxon>
        <taxon>Oxalobacteraceae</taxon>
        <taxon>Telluria group</taxon>
        <taxon>Massilia</taxon>
    </lineage>
</organism>
<dbReference type="SUPFAM" id="SSF52540">
    <property type="entry name" value="P-loop containing nucleoside triphosphate hydrolases"/>
    <property type="match status" value="1"/>
</dbReference>
<evidence type="ECO:0000313" key="4">
    <source>
        <dbReference type="Proteomes" id="UP001205861"/>
    </source>
</evidence>
<sequence>MKILRIGGRNLASLAGDFCVDFEAEPLASSGLFAISGPTGAGKSTLLDALCLALYGTTPRLPKSARGASALPDVNGEPVSTVDPRNLLRRGAGEGFAEVDFVGNDGLRYRARWSVRRSRNKPGGPLQAAAMTLHRLPELAPVGGTKSEVAGEIVQRIGLSFEQFTRAVLLAQNEFSAFLRTDENERGELLETLTGSAVYSDISKRAFERCKREQEALRVLTQQLSRQVPLSAEARATLDAERAQAELELQTVDARRALLEQQRRWHDELAKLTRNEAAAQDALAQARTQVDAAAGRRRHLATLEALQPARALLAETQRLEREQTQVHAATEQAGRELDSAVAAQAQAAHQLAAAAQALAVAEAAQRDAAPALDAAKALDAAIAALTPALDHARKAMQAARLGAADAAQAMQTKQAAHAATLAAQQASAAWLAAHAHHEVLATQWERWDNLLAQAANAAQADADAAAALATAARNAEVNSQTGQQAAAALEQAASALREHESALRHASDTLAGFDDEALRQARQALDARREQLAALEKTWSALSSTRKRMAQLDEQRTAAECARQQAEIALATAAAQAKALGGAAEQAERALAGAELACADSVASLRAQLADGAACPVCGALEHPYHHQDERLQAVLDGLRAEVVRCRAAAQDNLAAQAAQRTAAAGARERLTALDAERGALAPTLDELSRAWNAHPHAHAAPGEDERSGWLAAQQQALREQAAQLDGQEQAAQRARTARDNAQQGCDKARAAHARLLEAAHAAQAQAARLKSELDTLAAKRDAAASALAATLRELEQPLSQADSDGWQARWRQDPNAYRARRAAEAGAWSEQSHQLTRSNSEIATLEVELAAAAANAGQAARLASEAAAQFQRADAQVKAKLGERASLFEGKPVRQVEQALAQAVGQARATLVERQAASAQAAQREAAARAGVIQCGERHTALHAASGAAAAQLSAWLDDYALQHADLEPVADSAALAALLDTTQDDVARERAALAELDAQAASAATVLAERRAQRELHAGSALPDAPASADDVEAALAVVNLERGALLERATALRMQAAQDDERRAQGQALLAEIERQQAEEQKWAKLSELIGSSDGKKFRNYAQQFTLDVLLGYANHHLAQLARRYRLERVVNTGGPSLALMVRDQDMGGEVRPVNSLSGGETFLVSLALALGLASLSSNRVRVESLFIDEGFGSLDSDTLGVAMDALDALQAQGRKVGVISHVQEMTERIAARIVVRPAGGGASAVSVQ</sequence>
<dbReference type="InterPro" id="IPR038729">
    <property type="entry name" value="Rad50/SbcC_AAA"/>
</dbReference>
<dbReference type="Proteomes" id="UP001205861">
    <property type="component" value="Unassembled WGS sequence"/>
</dbReference>
<feature type="coiled-coil region" evidence="1">
    <location>
        <begin position="489"/>
        <end position="569"/>
    </location>
</feature>
<name>A0ABT2BGE6_9BURK</name>
<keyword evidence="1" id="KW-0175">Coiled coil</keyword>
<proteinExistence type="predicted"/>
<comment type="caution">
    <text evidence="3">The sequence shown here is derived from an EMBL/GenBank/DDBJ whole genome shotgun (WGS) entry which is preliminary data.</text>
</comment>
<dbReference type="Pfam" id="PF13558">
    <property type="entry name" value="SbcC_Walker_B"/>
    <property type="match status" value="1"/>
</dbReference>
<gene>
    <name evidence="3" type="ORF">NX773_05355</name>
</gene>
<dbReference type="InterPro" id="IPR027417">
    <property type="entry name" value="P-loop_NTPase"/>
</dbReference>
<dbReference type="Gene3D" id="3.40.50.300">
    <property type="entry name" value="P-loop containing nucleotide triphosphate hydrolases"/>
    <property type="match status" value="2"/>
</dbReference>
<dbReference type="PANTHER" id="PTHR32114:SF2">
    <property type="entry name" value="ABC TRANSPORTER ABCH.3"/>
    <property type="match status" value="1"/>
</dbReference>
<feature type="domain" description="Rad50/SbcC-type AAA" evidence="2">
    <location>
        <begin position="10"/>
        <end position="221"/>
    </location>
</feature>